<evidence type="ECO:0000313" key="2">
    <source>
        <dbReference type="Proteomes" id="UP000659697"/>
    </source>
</evidence>
<dbReference type="EMBL" id="BNAO01000002">
    <property type="protein sequence ID" value="GHG63327.1"/>
    <property type="molecule type" value="Genomic_DNA"/>
</dbReference>
<dbReference type="Gene3D" id="3.40.190.10">
    <property type="entry name" value="Periplasmic binding protein-like II"/>
    <property type="match status" value="2"/>
</dbReference>
<accession>A0ABQ3KVS7</accession>
<evidence type="ECO:0000313" key="1">
    <source>
        <dbReference type="EMBL" id="GHG63327.1"/>
    </source>
</evidence>
<gene>
    <name evidence="1" type="ORF">GCM10010919_08930</name>
</gene>
<keyword evidence="2" id="KW-1185">Reference proteome</keyword>
<comment type="caution">
    <text evidence="1">The sequence shown here is derived from an EMBL/GenBank/DDBJ whole genome shotgun (WGS) entry which is preliminary data.</text>
</comment>
<dbReference type="Pfam" id="PF12974">
    <property type="entry name" value="Phosphonate-bd"/>
    <property type="match status" value="1"/>
</dbReference>
<dbReference type="Proteomes" id="UP000659697">
    <property type="component" value="Unassembled WGS sequence"/>
</dbReference>
<dbReference type="SUPFAM" id="SSF53850">
    <property type="entry name" value="Periplasmic binding protein-like II"/>
    <property type="match status" value="1"/>
</dbReference>
<name>A0ABQ3KVS7_9ALTE</name>
<protein>
    <recommendedName>
        <fullName evidence="3">Phosphate ABC transporter substrate-binding protein</fullName>
    </recommendedName>
</protein>
<sequence length="271" mass="30155">MAQTDNTDTLVVATYAYPGLDRENAVAPIQAWLAQETQKPVSIRVASSPTELASWAEQNIIDIAVPNLTAYLKIRQQNMGAHFIAVPKNYRPHVIKSQYQGSIIAKGIGSFNELNRQLNKGNSVTVFAVFPDSTTGALIGLSKLRHSLSESQFKKLQLVYAGSHEQVIEQLSNHEFGIGIVAASAYRRVNQDSRITELWRSSNVPFGPITCIPKRLSCEALKQALARNISANQQILTGLKNGWPEFEHTDSLSFHEHKVYSDLLREQLTTR</sequence>
<evidence type="ECO:0008006" key="3">
    <source>
        <dbReference type="Google" id="ProtNLM"/>
    </source>
</evidence>
<reference evidence="2" key="1">
    <citation type="journal article" date="2019" name="Int. J. Syst. Evol. Microbiol.">
        <title>The Global Catalogue of Microorganisms (GCM) 10K type strain sequencing project: providing services to taxonomists for standard genome sequencing and annotation.</title>
        <authorList>
            <consortium name="The Broad Institute Genomics Platform"/>
            <consortium name="The Broad Institute Genome Sequencing Center for Infectious Disease"/>
            <person name="Wu L."/>
            <person name="Ma J."/>
        </authorList>
    </citation>
    <scope>NUCLEOTIDE SEQUENCE [LARGE SCALE GENOMIC DNA]</scope>
    <source>
        <strain evidence="2">CGMCC 1.7003</strain>
    </source>
</reference>
<proteinExistence type="predicted"/>
<organism evidence="1 2">
    <name type="scientific">Alishewanella longhuensis</name>
    <dbReference type="NCBI Taxonomy" id="1091037"/>
    <lineage>
        <taxon>Bacteria</taxon>
        <taxon>Pseudomonadati</taxon>
        <taxon>Pseudomonadota</taxon>
        <taxon>Gammaproteobacteria</taxon>
        <taxon>Alteromonadales</taxon>
        <taxon>Alteromonadaceae</taxon>
        <taxon>Alishewanella</taxon>
    </lineage>
</organism>